<organism evidence="1 2">
    <name type="scientific">Pyxidicoccus parkwayensis</name>
    <dbReference type="NCBI Taxonomy" id="2813578"/>
    <lineage>
        <taxon>Bacteria</taxon>
        <taxon>Pseudomonadati</taxon>
        <taxon>Myxococcota</taxon>
        <taxon>Myxococcia</taxon>
        <taxon>Myxococcales</taxon>
        <taxon>Cystobacterineae</taxon>
        <taxon>Myxococcaceae</taxon>
        <taxon>Pyxidicoccus</taxon>
    </lineage>
</organism>
<evidence type="ECO:0000313" key="2">
    <source>
        <dbReference type="Proteomes" id="UP000662747"/>
    </source>
</evidence>
<reference evidence="1 2" key="1">
    <citation type="submission" date="2021-02" db="EMBL/GenBank/DDBJ databases">
        <title>De Novo genome assembly of isolated myxobacteria.</title>
        <authorList>
            <person name="Stevens D.C."/>
        </authorList>
    </citation>
    <scope>NUCLEOTIDE SEQUENCE [LARGE SCALE GENOMIC DNA]</scope>
    <source>
        <strain evidence="2">SCPEA02</strain>
    </source>
</reference>
<accession>A0ABX7P316</accession>
<sequence length="220" mass="23354">MNACATNPGRALLLAVTVPPEWAWAVAVRNTVVLNVPVAPSDAALGGYVAVCAGAEHEPALAPWLATWCAVEVPPTAELRACAVVAVGQLEVVSQYPDCPQSPWYAGPVGLWLGDVVPLPEAVPCEPDSVSTYWTLPEDVRSAVRAAYSAVKQADAARRKLYEERAAAALNAPTLPGLRERVLKLCTCRRAMTPCPVCRALRCPNPACPPHTCAQEGRQP</sequence>
<name>A0ABX7P316_9BACT</name>
<proteinExistence type="predicted"/>
<gene>
    <name evidence="1" type="ORF">JY651_07830</name>
</gene>
<dbReference type="RefSeq" id="WP_206726400.1">
    <property type="nucleotide sequence ID" value="NZ_CP071090.1"/>
</dbReference>
<dbReference type="EMBL" id="CP071090">
    <property type="protein sequence ID" value="QSQ24839.1"/>
    <property type="molecule type" value="Genomic_DNA"/>
</dbReference>
<keyword evidence="2" id="KW-1185">Reference proteome</keyword>
<dbReference type="Proteomes" id="UP000662747">
    <property type="component" value="Chromosome"/>
</dbReference>
<evidence type="ECO:0000313" key="1">
    <source>
        <dbReference type="EMBL" id="QSQ24839.1"/>
    </source>
</evidence>
<protein>
    <submittedName>
        <fullName evidence="1">Uncharacterized protein</fullName>
    </submittedName>
</protein>